<name>A0ABN9SWN9_9DINO</name>
<evidence type="ECO:0000313" key="2">
    <source>
        <dbReference type="EMBL" id="CAK0836968.1"/>
    </source>
</evidence>
<feature type="region of interest" description="Disordered" evidence="1">
    <location>
        <begin position="455"/>
        <end position="475"/>
    </location>
</feature>
<accession>A0ABN9SWN9</accession>
<dbReference type="Proteomes" id="UP001189429">
    <property type="component" value="Unassembled WGS sequence"/>
</dbReference>
<keyword evidence="3" id="KW-1185">Reference proteome</keyword>
<reference evidence="2" key="1">
    <citation type="submission" date="2023-10" db="EMBL/GenBank/DDBJ databases">
        <authorList>
            <person name="Chen Y."/>
            <person name="Shah S."/>
            <person name="Dougan E. K."/>
            <person name="Thang M."/>
            <person name="Chan C."/>
        </authorList>
    </citation>
    <scope>NUCLEOTIDE SEQUENCE [LARGE SCALE GENOMIC DNA]</scope>
</reference>
<organism evidence="2 3">
    <name type="scientific">Prorocentrum cordatum</name>
    <dbReference type="NCBI Taxonomy" id="2364126"/>
    <lineage>
        <taxon>Eukaryota</taxon>
        <taxon>Sar</taxon>
        <taxon>Alveolata</taxon>
        <taxon>Dinophyceae</taxon>
        <taxon>Prorocentrales</taxon>
        <taxon>Prorocentraceae</taxon>
        <taxon>Prorocentrum</taxon>
    </lineage>
</organism>
<dbReference type="EMBL" id="CAUYUJ010013958">
    <property type="protein sequence ID" value="CAK0836968.1"/>
    <property type="molecule type" value="Genomic_DNA"/>
</dbReference>
<evidence type="ECO:0000256" key="1">
    <source>
        <dbReference type="SAM" id="MobiDB-lite"/>
    </source>
</evidence>
<sequence length="518" mass="56407">MVSLGGGSAENAVVQRVAPGSQAARFHVLVGWTVAAIGGENVRTARDNKTTKYGRRIENRLRVASTYHLIYTVTFLGPAPPVDHEKVQEQEDALSNLDRLTSSQRDQNLDALEGLNTFEAGELLQRHRAVHGLLRGGIDELSVIFREMSAGQIRRCRSAWARLRAGEACRLGEMTEAEMRYEDGRGDTVVHMVASPDALADAISVVPAQMLTRANGSGEKPLECMLRRAGPSARLKLLGLMGKHSPGALRAPFADGAPLALSLDEEERRLLPSPPVSWQDVREVLLADDIESFRRGYAKASGLLLAACSDLEPGDHPAIWIGLLSEHCFGVLDSASPTSADGTTAQLRHTHASRERLKVVWHAIKLVLEACAGGISNLDSDVLDSETKQPVPHTDLKGISRGLLVATKGPGRPPFDPREPYRKDFVALVRELQSRSASRVKEVLQELQQAEPEAAGVVSREIPSSELHGLDTSRAEAREAPPRLRLDSGLAAEVEDVAPMSTPEWVLAHALTWRWSIF</sequence>
<protein>
    <submittedName>
        <fullName evidence="2">Uncharacterized protein</fullName>
    </submittedName>
</protein>
<gene>
    <name evidence="2" type="ORF">PCOR1329_LOCUS33315</name>
</gene>
<evidence type="ECO:0000313" key="3">
    <source>
        <dbReference type="Proteomes" id="UP001189429"/>
    </source>
</evidence>
<proteinExistence type="predicted"/>
<comment type="caution">
    <text evidence="2">The sequence shown here is derived from an EMBL/GenBank/DDBJ whole genome shotgun (WGS) entry which is preliminary data.</text>
</comment>